<protein>
    <submittedName>
        <fullName evidence="4">LID domain-containing protein</fullName>
    </submittedName>
</protein>
<dbReference type="Proteomes" id="UP000271087">
    <property type="component" value="Unassembled WGS sequence"/>
</dbReference>
<reference evidence="2 3" key="2">
    <citation type="submission" date="2018-08" db="EMBL/GenBank/DDBJ databases">
        <authorList>
            <person name="Laetsch R D."/>
            <person name="Stevens L."/>
            <person name="Kumar S."/>
            <person name="Blaxter L. M."/>
        </authorList>
    </citation>
    <scope>NUCLEOTIDE SEQUENCE [LARGE SCALE GENOMIC DNA]</scope>
</reference>
<dbReference type="WBParaSite" id="nOo.2.0.1.t13829-RA">
    <property type="protein sequence ID" value="nOo.2.0.1.t13829-RA"/>
    <property type="gene ID" value="nOo.2.0.1.g13829"/>
</dbReference>
<evidence type="ECO:0000313" key="3">
    <source>
        <dbReference type="Proteomes" id="UP000271087"/>
    </source>
</evidence>
<reference evidence="4" key="1">
    <citation type="submission" date="2016-06" db="UniProtKB">
        <authorList>
            <consortium name="WormBaseParasite"/>
        </authorList>
    </citation>
    <scope>IDENTIFICATION</scope>
</reference>
<organism evidence="4">
    <name type="scientific">Onchocerca ochengi</name>
    <name type="common">Filarial nematode worm</name>
    <dbReference type="NCBI Taxonomy" id="42157"/>
    <lineage>
        <taxon>Eukaryota</taxon>
        <taxon>Metazoa</taxon>
        <taxon>Ecdysozoa</taxon>
        <taxon>Nematoda</taxon>
        <taxon>Chromadorea</taxon>
        <taxon>Rhabditida</taxon>
        <taxon>Spirurina</taxon>
        <taxon>Spiruromorpha</taxon>
        <taxon>Filarioidea</taxon>
        <taxon>Onchocercidae</taxon>
        <taxon>Onchocerca</taxon>
    </lineage>
</organism>
<feature type="compositionally biased region" description="Pro residues" evidence="1">
    <location>
        <begin position="1"/>
        <end position="15"/>
    </location>
</feature>
<dbReference type="OrthoDB" id="10065185at2759"/>
<feature type="compositionally biased region" description="Low complexity" evidence="1">
    <location>
        <begin position="16"/>
        <end position="32"/>
    </location>
</feature>
<gene>
    <name evidence="2" type="ORF">NOO_LOCUS13829</name>
</gene>
<keyword evidence="3" id="KW-1185">Reference proteome</keyword>
<sequence length="86" mass="8780">MNRPPPGFSQPPQALPPMSSAGPAGPSSTSQPVTGMAPPTSHPPPSFPPPGAHINPQVYRQNYGGGSASVPCSIEGVSEAEFEEIM</sequence>
<evidence type="ECO:0000313" key="2">
    <source>
        <dbReference type="EMBL" id="VDN05956.1"/>
    </source>
</evidence>
<feature type="region of interest" description="Disordered" evidence="1">
    <location>
        <begin position="1"/>
        <end position="71"/>
    </location>
</feature>
<evidence type="ECO:0000313" key="4">
    <source>
        <dbReference type="WBParaSite" id="nOo.2.0.1.t13829-RA"/>
    </source>
</evidence>
<dbReference type="STRING" id="42157.A0A182F066"/>
<proteinExistence type="predicted"/>
<evidence type="ECO:0000256" key="1">
    <source>
        <dbReference type="SAM" id="MobiDB-lite"/>
    </source>
</evidence>
<dbReference type="EMBL" id="UYRW01019457">
    <property type="protein sequence ID" value="VDN05956.1"/>
    <property type="molecule type" value="Genomic_DNA"/>
</dbReference>
<name>A0A182F066_ONCOC</name>
<dbReference type="AlphaFoldDB" id="A0A182F066"/>
<feature type="compositionally biased region" description="Pro residues" evidence="1">
    <location>
        <begin position="40"/>
        <end position="51"/>
    </location>
</feature>
<accession>A0A182F066</accession>